<evidence type="ECO:0000313" key="2">
    <source>
        <dbReference type="Proteomes" id="UP000266272"/>
    </source>
</evidence>
<sequence length="79" mass="8481">MCCSSPADLTEPGQAASRRIAFTGGAGQKWTGQTRHSDALGQVADGPPYISVRRPLDLSVKSPLQGAVIPGYHVRWLYQ</sequence>
<accession>A0A395NAD7</accession>
<reference evidence="1 2" key="1">
    <citation type="journal article" date="2018" name="PLoS Pathog.">
        <title>Evolution of structural diversity of trichothecenes, a family of toxins produced by plant pathogenic and entomopathogenic fungi.</title>
        <authorList>
            <person name="Proctor R.H."/>
            <person name="McCormick S.P."/>
            <person name="Kim H.S."/>
            <person name="Cardoza R.E."/>
            <person name="Stanley A.M."/>
            <person name="Lindo L."/>
            <person name="Kelly A."/>
            <person name="Brown D.W."/>
            <person name="Lee T."/>
            <person name="Vaughan M.M."/>
            <person name="Alexander N.J."/>
            <person name="Busman M."/>
            <person name="Gutierrez S."/>
        </authorList>
    </citation>
    <scope>NUCLEOTIDE SEQUENCE [LARGE SCALE GENOMIC DNA]</scope>
    <source>
        <strain evidence="1 2">IBT 40837</strain>
    </source>
</reference>
<name>A0A395NAD7_TRIAR</name>
<evidence type="ECO:0000313" key="1">
    <source>
        <dbReference type="EMBL" id="RFU73082.1"/>
    </source>
</evidence>
<dbReference type="Proteomes" id="UP000266272">
    <property type="component" value="Unassembled WGS sequence"/>
</dbReference>
<protein>
    <submittedName>
        <fullName evidence="1">Uncharacterized protein</fullName>
    </submittedName>
</protein>
<organism evidence="1 2">
    <name type="scientific">Trichoderma arundinaceum</name>
    <dbReference type="NCBI Taxonomy" id="490622"/>
    <lineage>
        <taxon>Eukaryota</taxon>
        <taxon>Fungi</taxon>
        <taxon>Dikarya</taxon>
        <taxon>Ascomycota</taxon>
        <taxon>Pezizomycotina</taxon>
        <taxon>Sordariomycetes</taxon>
        <taxon>Hypocreomycetidae</taxon>
        <taxon>Hypocreales</taxon>
        <taxon>Hypocreaceae</taxon>
        <taxon>Trichoderma</taxon>
    </lineage>
</organism>
<keyword evidence="2" id="KW-1185">Reference proteome</keyword>
<gene>
    <name evidence="1" type="ORF">TARUN_9174</name>
</gene>
<comment type="caution">
    <text evidence="1">The sequence shown here is derived from an EMBL/GenBank/DDBJ whole genome shotgun (WGS) entry which is preliminary data.</text>
</comment>
<dbReference type="EMBL" id="PXOA01000705">
    <property type="protein sequence ID" value="RFU73082.1"/>
    <property type="molecule type" value="Genomic_DNA"/>
</dbReference>
<proteinExistence type="predicted"/>
<dbReference type="AlphaFoldDB" id="A0A395NAD7"/>